<accession>A0A023FCE9</accession>
<dbReference type="AlphaFoldDB" id="A0A023FCE9"/>
<dbReference type="EMBL" id="GBBK01005055">
    <property type="protein sequence ID" value="JAC19427.1"/>
    <property type="molecule type" value="mRNA"/>
</dbReference>
<sequence length="90" mass="10513">MSDDAPIYGSAWEQVMGPLRSRLLCSWQVLHNWSTHLNTVTNKDCRSTTRDMLHTLMKWTDETESQQLLPALGIHSKEHQLNCLWLCQKF</sequence>
<reference evidence="1" key="1">
    <citation type="submission" date="2014-03" db="EMBL/GenBank/DDBJ databases">
        <title>The sialotranscriptome of Amblyomma triste, Amblyomma parvum and Amblyomma cajennense ticks, uncovered by 454-based RNA-seq.</title>
        <authorList>
            <person name="Garcia G.R."/>
            <person name="Gardinassi L.G."/>
            <person name="Ribeiro J.M."/>
            <person name="Anatriello E."/>
            <person name="Ferreira B.R."/>
            <person name="Moreira H.N."/>
            <person name="Mafra C."/>
            <person name="Olegario M.M."/>
            <person name="Szabo P.J."/>
            <person name="Miranda-Santos I.K."/>
            <person name="Maruyama S.R."/>
        </authorList>
    </citation>
    <scope>NUCLEOTIDE SEQUENCE</scope>
    <source>
        <strain evidence="1">Uberlandia</strain>
        <tissue evidence="1">Salivary glands</tissue>
    </source>
</reference>
<organism evidence="1">
    <name type="scientific">Amblyomma cajennense</name>
    <name type="common">Cayenne tick</name>
    <name type="synonym">Acarus cajennensis</name>
    <dbReference type="NCBI Taxonomy" id="34607"/>
    <lineage>
        <taxon>Eukaryota</taxon>
        <taxon>Metazoa</taxon>
        <taxon>Ecdysozoa</taxon>
        <taxon>Arthropoda</taxon>
        <taxon>Chelicerata</taxon>
        <taxon>Arachnida</taxon>
        <taxon>Acari</taxon>
        <taxon>Parasitiformes</taxon>
        <taxon>Ixodida</taxon>
        <taxon>Ixodoidea</taxon>
        <taxon>Ixodidae</taxon>
        <taxon>Amblyomminae</taxon>
        <taxon>Amblyomma</taxon>
    </lineage>
</organism>
<evidence type="ECO:0000313" key="1">
    <source>
        <dbReference type="EMBL" id="JAC19427.1"/>
    </source>
</evidence>
<name>A0A023FCE9_AMBCJ</name>
<proteinExistence type="evidence at transcript level"/>
<protein>
    <submittedName>
        <fullName evidence="1">Uncharacterized protein</fullName>
    </submittedName>
</protein>